<feature type="active site" evidence="6">
    <location>
        <position position="23"/>
    </location>
</feature>
<comment type="subcellular location">
    <subcellularLocation>
        <location evidence="6">Cytoplasm</location>
    </subcellularLocation>
</comment>
<dbReference type="CDD" id="cd00593">
    <property type="entry name" value="RIBOc"/>
    <property type="match status" value="1"/>
</dbReference>
<keyword evidence="6" id="KW-0460">Magnesium</keyword>
<keyword evidence="6" id="KW-0694">RNA-binding</keyword>
<dbReference type="PIRSF" id="PIRSF005520">
    <property type="entry name" value="UCP005520"/>
    <property type="match status" value="1"/>
</dbReference>
<comment type="function">
    <text evidence="6">Involved in correct processing of both the 5' and 3' ends of 23S rRNA precursor. Processes 30S rRNA precursor transcript even in absence of ribonuclease 3 (Rnc); Rnc processes 30S rRNA into smaller rRNA precursors.</text>
</comment>
<reference evidence="8" key="1">
    <citation type="submission" date="2020-10" db="EMBL/GenBank/DDBJ databases">
        <authorList>
            <person name="Gilroy R."/>
        </authorList>
    </citation>
    <scope>NUCLEOTIDE SEQUENCE</scope>
    <source>
        <strain evidence="8">CHK176-6737</strain>
    </source>
</reference>
<evidence type="ECO:0000256" key="2">
    <source>
        <dbReference type="ARBA" id="ARBA00022552"/>
    </source>
</evidence>
<name>A0A9D1MTX1_9FIRM</name>
<comment type="cofactor">
    <cofactor evidence="6">
        <name>Mg(2+)</name>
        <dbReference type="ChEBI" id="CHEBI:18420"/>
    </cofactor>
</comment>
<proteinExistence type="inferred from homology"/>
<dbReference type="EMBL" id="DVNM01000016">
    <property type="protein sequence ID" value="HIU68947.1"/>
    <property type="molecule type" value="Genomic_DNA"/>
</dbReference>
<dbReference type="EC" id="3.1.26.-" evidence="6"/>
<evidence type="ECO:0000256" key="4">
    <source>
        <dbReference type="ARBA" id="ARBA00022759"/>
    </source>
</evidence>
<dbReference type="PANTHER" id="PTHR34276">
    <property type="entry name" value="MINI-RIBONUCLEASE 3"/>
    <property type="match status" value="1"/>
</dbReference>
<keyword evidence="3 6" id="KW-0540">Nuclease</keyword>
<keyword evidence="1 6" id="KW-0690">Ribosome biogenesis</keyword>
<evidence type="ECO:0000256" key="5">
    <source>
        <dbReference type="ARBA" id="ARBA00022801"/>
    </source>
</evidence>
<evidence type="ECO:0000256" key="6">
    <source>
        <dbReference type="HAMAP-Rule" id="MF_01468"/>
    </source>
</evidence>
<sequence>MRLFDEPVSPRQLSPLTLAFVGDAVYELLVREFLACEANRPVHELNRRSTEVVRAGAQAQALKKIASLLSEEEQAVVRRGRNAHPNHSAKNASVTDYRLATGLEALFGYLYLSDRTERIRELFDQINGPTAAAP</sequence>
<dbReference type="InterPro" id="IPR008226">
    <property type="entry name" value="Mini3_fam"/>
</dbReference>
<organism evidence="8 9">
    <name type="scientific">Candidatus Scybalenecus merdavium</name>
    <dbReference type="NCBI Taxonomy" id="2840939"/>
    <lineage>
        <taxon>Bacteria</taxon>
        <taxon>Bacillati</taxon>
        <taxon>Bacillota</taxon>
        <taxon>Clostridia</taxon>
        <taxon>Eubacteriales</taxon>
        <taxon>Oscillospiraceae</taxon>
        <taxon>Oscillospiraceae incertae sedis</taxon>
        <taxon>Candidatus Scybalenecus</taxon>
    </lineage>
</organism>
<evidence type="ECO:0000256" key="1">
    <source>
        <dbReference type="ARBA" id="ARBA00022517"/>
    </source>
</evidence>
<evidence type="ECO:0000313" key="9">
    <source>
        <dbReference type="Proteomes" id="UP000824125"/>
    </source>
</evidence>
<protein>
    <recommendedName>
        <fullName evidence="6">Mini-ribonuclease 3</fullName>
        <shortName evidence="6">Mini-3</shortName>
        <shortName evidence="6">Mini-RNase 3</shortName>
        <ecNumber evidence="6">3.1.26.-</ecNumber>
    </recommendedName>
    <alternativeName>
        <fullName evidence="6">Mini-RNase III</fullName>
        <shortName evidence="6">Mini-III</shortName>
    </alternativeName>
</protein>
<keyword evidence="4 6" id="KW-0255">Endonuclease</keyword>
<comment type="similarity">
    <text evidence="6">Belongs to the MrnC RNase family.</text>
</comment>
<evidence type="ECO:0000259" key="7">
    <source>
        <dbReference type="SMART" id="SM00535"/>
    </source>
</evidence>
<keyword evidence="6" id="KW-0699">rRNA-binding</keyword>
<feature type="domain" description="RNase III" evidence="7">
    <location>
        <begin position="2"/>
        <end position="134"/>
    </location>
</feature>
<dbReference type="InterPro" id="IPR000999">
    <property type="entry name" value="RNase_III_dom"/>
</dbReference>
<dbReference type="GO" id="GO:0004525">
    <property type="term" value="F:ribonuclease III activity"/>
    <property type="evidence" value="ECO:0007669"/>
    <property type="project" value="InterPro"/>
</dbReference>
<dbReference type="InterPro" id="IPR036389">
    <property type="entry name" value="RNase_III_sf"/>
</dbReference>
<keyword evidence="2 6" id="KW-0698">rRNA processing</keyword>
<comment type="subunit">
    <text evidence="6">Homodimer.</text>
</comment>
<dbReference type="GO" id="GO:0006364">
    <property type="term" value="P:rRNA processing"/>
    <property type="evidence" value="ECO:0007669"/>
    <property type="project" value="UniProtKB-UniRule"/>
</dbReference>
<comment type="caution">
    <text evidence="8">The sequence shown here is derived from an EMBL/GenBank/DDBJ whole genome shotgun (WGS) entry which is preliminary data.</text>
</comment>
<keyword evidence="6" id="KW-0963">Cytoplasm</keyword>
<dbReference type="Pfam" id="PF00636">
    <property type="entry name" value="Ribonuclease_3"/>
    <property type="match status" value="1"/>
</dbReference>
<evidence type="ECO:0000313" key="8">
    <source>
        <dbReference type="EMBL" id="HIU68947.1"/>
    </source>
</evidence>
<dbReference type="AlphaFoldDB" id="A0A9D1MTX1"/>
<dbReference type="GO" id="GO:0005737">
    <property type="term" value="C:cytoplasm"/>
    <property type="evidence" value="ECO:0007669"/>
    <property type="project" value="UniProtKB-SubCell"/>
</dbReference>
<gene>
    <name evidence="6" type="primary">mrnC</name>
    <name evidence="8" type="ORF">IAD23_03190</name>
</gene>
<accession>A0A9D1MTX1</accession>
<keyword evidence="5 6" id="KW-0378">Hydrolase</keyword>
<evidence type="ECO:0000256" key="3">
    <source>
        <dbReference type="ARBA" id="ARBA00022722"/>
    </source>
</evidence>
<dbReference type="GO" id="GO:0019843">
    <property type="term" value="F:rRNA binding"/>
    <property type="evidence" value="ECO:0007669"/>
    <property type="project" value="UniProtKB-UniRule"/>
</dbReference>
<dbReference type="SUPFAM" id="SSF69065">
    <property type="entry name" value="RNase III domain-like"/>
    <property type="match status" value="1"/>
</dbReference>
<dbReference type="Proteomes" id="UP000824125">
    <property type="component" value="Unassembled WGS sequence"/>
</dbReference>
<dbReference type="PANTHER" id="PTHR34276:SF1">
    <property type="entry name" value="MINI-RIBONUCLEASE 3"/>
    <property type="match status" value="1"/>
</dbReference>
<dbReference type="SMART" id="SM00535">
    <property type="entry name" value="RIBOc"/>
    <property type="match status" value="1"/>
</dbReference>
<dbReference type="HAMAP" id="MF_01468">
    <property type="entry name" value="RNase_Mini_III"/>
    <property type="match status" value="1"/>
</dbReference>
<dbReference type="Gene3D" id="1.10.1520.10">
    <property type="entry name" value="Ribonuclease III domain"/>
    <property type="match status" value="1"/>
</dbReference>
<reference evidence="8" key="2">
    <citation type="journal article" date="2021" name="PeerJ">
        <title>Extensive microbial diversity within the chicken gut microbiome revealed by metagenomics and culture.</title>
        <authorList>
            <person name="Gilroy R."/>
            <person name="Ravi A."/>
            <person name="Getino M."/>
            <person name="Pursley I."/>
            <person name="Horton D.L."/>
            <person name="Alikhan N.F."/>
            <person name="Baker D."/>
            <person name="Gharbi K."/>
            <person name="Hall N."/>
            <person name="Watson M."/>
            <person name="Adriaenssens E.M."/>
            <person name="Foster-Nyarko E."/>
            <person name="Jarju S."/>
            <person name="Secka A."/>
            <person name="Antonio M."/>
            <person name="Oren A."/>
            <person name="Chaudhuri R.R."/>
            <person name="La Ragione R."/>
            <person name="Hildebrand F."/>
            <person name="Pallen M.J."/>
        </authorList>
    </citation>
    <scope>NUCLEOTIDE SEQUENCE</scope>
    <source>
        <strain evidence="8">CHK176-6737</strain>
    </source>
</reference>